<name>A0A8H3A9A6_9AGAM</name>
<dbReference type="EMBL" id="CAJMWS010000311">
    <property type="protein sequence ID" value="CAE6409108.1"/>
    <property type="molecule type" value="Genomic_DNA"/>
</dbReference>
<gene>
    <name evidence="2" type="ORF">RDB_LOCUS65731</name>
</gene>
<dbReference type="Proteomes" id="UP000663846">
    <property type="component" value="Unassembled WGS sequence"/>
</dbReference>
<feature type="region of interest" description="Disordered" evidence="1">
    <location>
        <begin position="112"/>
        <end position="139"/>
    </location>
</feature>
<reference evidence="2" key="1">
    <citation type="submission" date="2021-01" db="EMBL/GenBank/DDBJ databases">
        <authorList>
            <person name="Kaushik A."/>
        </authorList>
    </citation>
    <scope>NUCLEOTIDE SEQUENCE</scope>
    <source>
        <strain evidence="2">AG1-1C</strain>
    </source>
</reference>
<evidence type="ECO:0000256" key="1">
    <source>
        <dbReference type="SAM" id="MobiDB-lite"/>
    </source>
</evidence>
<evidence type="ECO:0000313" key="2">
    <source>
        <dbReference type="EMBL" id="CAE6409108.1"/>
    </source>
</evidence>
<sequence>MARSHVASNAYAGTPGSVNIDTNGLPTPEPLFHGPYGYALASSEARAHHSAGIEAIGRLRKRLDIIDEHTREIRRAQDILLKQEKLLTHERDELMECLNFIEGALPTRVASYDTDDGSRPITPHNAESDSMECEESEVPRNKCHAVLDLSDRPIVRKRTSSSKDEATNQSISKSAPLAALGTEPTLIMECPPHLLQPSESLPRPPSSSPPGSFESTPAPLSLPGSVSRNGIRFLHGSAPRIHRGRSASRLNQMLPPLVASSPSTLSATMDIIPFPLFQLWF</sequence>
<feature type="region of interest" description="Disordered" evidence="1">
    <location>
        <begin position="192"/>
        <end position="221"/>
    </location>
</feature>
<proteinExistence type="predicted"/>
<feature type="region of interest" description="Disordered" evidence="1">
    <location>
        <begin position="154"/>
        <end position="177"/>
    </location>
</feature>
<protein>
    <submittedName>
        <fullName evidence="2">Uncharacterized protein</fullName>
    </submittedName>
</protein>
<feature type="region of interest" description="Disordered" evidence="1">
    <location>
        <begin position="1"/>
        <end position="21"/>
    </location>
</feature>
<accession>A0A8H3A9A6</accession>
<organism evidence="2 3">
    <name type="scientific">Rhizoctonia solani</name>
    <dbReference type="NCBI Taxonomy" id="456999"/>
    <lineage>
        <taxon>Eukaryota</taxon>
        <taxon>Fungi</taxon>
        <taxon>Dikarya</taxon>
        <taxon>Basidiomycota</taxon>
        <taxon>Agaricomycotina</taxon>
        <taxon>Agaricomycetes</taxon>
        <taxon>Cantharellales</taxon>
        <taxon>Ceratobasidiaceae</taxon>
        <taxon>Rhizoctonia</taxon>
    </lineage>
</organism>
<evidence type="ECO:0000313" key="3">
    <source>
        <dbReference type="Proteomes" id="UP000663846"/>
    </source>
</evidence>
<comment type="caution">
    <text evidence="2">The sequence shown here is derived from an EMBL/GenBank/DDBJ whole genome shotgun (WGS) entry which is preliminary data.</text>
</comment>
<dbReference type="AlphaFoldDB" id="A0A8H3A9A6"/>